<dbReference type="Proteomes" id="UP000092462">
    <property type="component" value="Unassembled WGS sequence"/>
</dbReference>
<dbReference type="EMBL" id="AJVK01082164">
    <property type="status" value="NOT_ANNOTATED_CDS"/>
    <property type="molecule type" value="Genomic_DNA"/>
</dbReference>
<reference evidence="1" key="1">
    <citation type="submission" date="2022-08" db="UniProtKB">
        <authorList>
            <consortium name="EnsemblMetazoa"/>
        </authorList>
    </citation>
    <scope>IDENTIFICATION</scope>
    <source>
        <strain evidence="1">Israel</strain>
    </source>
</reference>
<dbReference type="VEuPathDB" id="VectorBase:PPAPM1_003713"/>
<organism evidence="1 2">
    <name type="scientific">Phlebotomus papatasi</name>
    <name type="common">Sandfly</name>
    <dbReference type="NCBI Taxonomy" id="29031"/>
    <lineage>
        <taxon>Eukaryota</taxon>
        <taxon>Metazoa</taxon>
        <taxon>Ecdysozoa</taxon>
        <taxon>Arthropoda</taxon>
        <taxon>Hexapoda</taxon>
        <taxon>Insecta</taxon>
        <taxon>Pterygota</taxon>
        <taxon>Neoptera</taxon>
        <taxon>Endopterygota</taxon>
        <taxon>Diptera</taxon>
        <taxon>Nematocera</taxon>
        <taxon>Psychodoidea</taxon>
        <taxon>Psychodidae</taxon>
        <taxon>Phlebotomus</taxon>
        <taxon>Phlebotomus</taxon>
    </lineage>
</organism>
<dbReference type="PANTHER" id="PTHR47331">
    <property type="entry name" value="PHD-TYPE DOMAIN-CONTAINING PROTEIN"/>
    <property type="match status" value="1"/>
</dbReference>
<evidence type="ECO:0000313" key="1">
    <source>
        <dbReference type="EnsemblMetazoa" id="PPAI009924-PA"/>
    </source>
</evidence>
<proteinExistence type="predicted"/>
<dbReference type="AlphaFoldDB" id="A0A1B0DN79"/>
<dbReference type="InterPro" id="IPR005312">
    <property type="entry name" value="DUF1759"/>
</dbReference>
<evidence type="ECO:0000313" key="2">
    <source>
        <dbReference type="Proteomes" id="UP000092462"/>
    </source>
</evidence>
<dbReference type="VEuPathDB" id="VectorBase:PPAI009924"/>
<keyword evidence="2" id="KW-1185">Reference proteome</keyword>
<name>A0A1B0DN79_PHLPP</name>
<sequence>MFLSIVDSNRRLSQIQKLQYLSSSVSGNAFKLIKNVPLTNQGYTSAWRLLEKHFDDAFTVIHYEIDKFCKIPTISTPNVDSLTDLYATAVSVLDSLDGQNATSRDSWVIYLLLSKLDSETKYLWSRDPEAQFPTLNKFLDFLSARLKSLEMCQTIPTGDSYQQSKNPSSKSIRSRLNLAAVSGETSPAACPACKQTEHKIFRCSLFLNLSSPDRLAVIRQHNLCRKCLTSTHNTRDCTYFHCRRFETTHHTCHEIIVNFIAD</sequence>
<dbReference type="EnsemblMetazoa" id="PPAI009924-RA">
    <property type="protein sequence ID" value="PPAI009924-PA"/>
    <property type="gene ID" value="PPAI009924"/>
</dbReference>
<dbReference type="PANTHER" id="PTHR47331:SF5">
    <property type="entry name" value="RIBONUCLEASE H"/>
    <property type="match status" value="1"/>
</dbReference>
<dbReference type="Pfam" id="PF03564">
    <property type="entry name" value="DUF1759"/>
    <property type="match status" value="1"/>
</dbReference>
<protein>
    <submittedName>
        <fullName evidence="1">Uncharacterized protein</fullName>
    </submittedName>
</protein>
<accession>A0A1B0DN79</accession>